<keyword evidence="2" id="KW-0238">DNA-binding</keyword>
<feature type="domain" description="IclR-ED" evidence="5">
    <location>
        <begin position="75"/>
        <end position="250"/>
    </location>
</feature>
<accession>A0ABW5FKR7</accession>
<dbReference type="Gene3D" id="1.10.10.10">
    <property type="entry name" value="Winged helix-like DNA-binding domain superfamily/Winged helix DNA-binding domain"/>
    <property type="match status" value="1"/>
</dbReference>
<dbReference type="SUPFAM" id="SSF46785">
    <property type="entry name" value="Winged helix' DNA-binding domain"/>
    <property type="match status" value="1"/>
</dbReference>
<dbReference type="InterPro" id="IPR014757">
    <property type="entry name" value="Tscrpt_reg_IclR_C"/>
</dbReference>
<dbReference type="Pfam" id="PF01614">
    <property type="entry name" value="IclR_C"/>
    <property type="match status" value="1"/>
</dbReference>
<dbReference type="SUPFAM" id="SSF55781">
    <property type="entry name" value="GAF domain-like"/>
    <property type="match status" value="1"/>
</dbReference>
<dbReference type="EMBL" id="JBHUKR010000004">
    <property type="protein sequence ID" value="MFD2415175.1"/>
    <property type="molecule type" value="Genomic_DNA"/>
</dbReference>
<keyword evidence="3" id="KW-0804">Transcription</keyword>
<gene>
    <name evidence="6" type="ORF">ACFSXZ_02420</name>
</gene>
<dbReference type="InterPro" id="IPR036390">
    <property type="entry name" value="WH_DNA-bd_sf"/>
</dbReference>
<organism evidence="6 7">
    <name type="scientific">Amycolatopsis pigmentata</name>
    <dbReference type="NCBI Taxonomy" id="450801"/>
    <lineage>
        <taxon>Bacteria</taxon>
        <taxon>Bacillati</taxon>
        <taxon>Actinomycetota</taxon>
        <taxon>Actinomycetes</taxon>
        <taxon>Pseudonocardiales</taxon>
        <taxon>Pseudonocardiaceae</taxon>
        <taxon>Amycolatopsis</taxon>
    </lineage>
</organism>
<keyword evidence="1" id="KW-0805">Transcription regulation</keyword>
<name>A0ABW5FKR7_9PSEU</name>
<comment type="caution">
    <text evidence="6">The sequence shown here is derived from an EMBL/GenBank/DDBJ whole genome shotgun (WGS) entry which is preliminary data.</text>
</comment>
<reference evidence="7" key="1">
    <citation type="journal article" date="2019" name="Int. J. Syst. Evol. Microbiol.">
        <title>The Global Catalogue of Microorganisms (GCM) 10K type strain sequencing project: providing services to taxonomists for standard genome sequencing and annotation.</title>
        <authorList>
            <consortium name="The Broad Institute Genomics Platform"/>
            <consortium name="The Broad Institute Genome Sequencing Center for Infectious Disease"/>
            <person name="Wu L."/>
            <person name="Ma J."/>
        </authorList>
    </citation>
    <scope>NUCLEOTIDE SEQUENCE [LARGE SCALE GENOMIC DNA]</scope>
    <source>
        <strain evidence="7">CGMCC 4.7645</strain>
    </source>
</reference>
<evidence type="ECO:0000256" key="2">
    <source>
        <dbReference type="ARBA" id="ARBA00023125"/>
    </source>
</evidence>
<evidence type="ECO:0000313" key="7">
    <source>
        <dbReference type="Proteomes" id="UP001597417"/>
    </source>
</evidence>
<dbReference type="InterPro" id="IPR005471">
    <property type="entry name" value="Tscrpt_reg_IclR_N"/>
</dbReference>
<evidence type="ECO:0000313" key="6">
    <source>
        <dbReference type="EMBL" id="MFD2415175.1"/>
    </source>
</evidence>
<dbReference type="SMART" id="SM00346">
    <property type="entry name" value="HTH_ICLR"/>
    <property type="match status" value="1"/>
</dbReference>
<evidence type="ECO:0000256" key="3">
    <source>
        <dbReference type="ARBA" id="ARBA00023163"/>
    </source>
</evidence>
<sequence length="259" mass="27256">MAKTEGPGRADIQAVSRASRILGLFHVDRSELVTADVAIELGLNRTTTHRYLTSMASIGLLGPGSRLSSYVVGPLATKLGAIATNSAEVLSVAPRHMAALSDELGATLVLSLWASTGPMVVHVAEPRTPNAVLTIRTGTVLALSTAQGVVFTAFLPPGSSHLDQRRERLAPAARDAFDAEVEKAREECLSVSVRREHGVVTVAAPVFDGEGLCATVAVVGLVGSTLDTVTPERSRRIRELAALLTEELGGRVPEATRRP</sequence>
<dbReference type="PROSITE" id="PS51078">
    <property type="entry name" value="ICLR_ED"/>
    <property type="match status" value="1"/>
</dbReference>
<dbReference type="InterPro" id="IPR029016">
    <property type="entry name" value="GAF-like_dom_sf"/>
</dbReference>
<dbReference type="InterPro" id="IPR036388">
    <property type="entry name" value="WH-like_DNA-bd_sf"/>
</dbReference>
<dbReference type="PANTHER" id="PTHR30136">
    <property type="entry name" value="HELIX-TURN-HELIX TRANSCRIPTIONAL REGULATOR, ICLR FAMILY"/>
    <property type="match status" value="1"/>
</dbReference>
<dbReference type="PROSITE" id="PS51077">
    <property type="entry name" value="HTH_ICLR"/>
    <property type="match status" value="1"/>
</dbReference>
<evidence type="ECO:0000259" key="4">
    <source>
        <dbReference type="PROSITE" id="PS51077"/>
    </source>
</evidence>
<feature type="domain" description="HTH iclR-type" evidence="4">
    <location>
        <begin position="12"/>
        <end position="74"/>
    </location>
</feature>
<evidence type="ECO:0000256" key="1">
    <source>
        <dbReference type="ARBA" id="ARBA00023015"/>
    </source>
</evidence>
<dbReference type="PANTHER" id="PTHR30136:SF8">
    <property type="entry name" value="TRANSCRIPTIONAL REGULATORY PROTEIN"/>
    <property type="match status" value="1"/>
</dbReference>
<dbReference type="InterPro" id="IPR050707">
    <property type="entry name" value="HTH_MetabolicPath_Reg"/>
</dbReference>
<protein>
    <submittedName>
        <fullName evidence="6">IclR family transcriptional regulator</fullName>
    </submittedName>
</protein>
<keyword evidence="7" id="KW-1185">Reference proteome</keyword>
<evidence type="ECO:0000259" key="5">
    <source>
        <dbReference type="PROSITE" id="PS51078"/>
    </source>
</evidence>
<dbReference type="RefSeq" id="WP_378260739.1">
    <property type="nucleotide sequence ID" value="NZ_JBHUKR010000004.1"/>
</dbReference>
<dbReference type="Pfam" id="PF09339">
    <property type="entry name" value="HTH_IclR"/>
    <property type="match status" value="1"/>
</dbReference>
<proteinExistence type="predicted"/>
<dbReference type="Proteomes" id="UP001597417">
    <property type="component" value="Unassembled WGS sequence"/>
</dbReference>
<dbReference type="Gene3D" id="3.30.450.40">
    <property type="match status" value="1"/>
</dbReference>